<comment type="caution">
    <text evidence="1">The sequence shown here is derived from an EMBL/GenBank/DDBJ whole genome shotgun (WGS) entry which is preliminary data.</text>
</comment>
<reference evidence="2" key="1">
    <citation type="submission" date="2022-10" db="EMBL/GenBank/DDBJ databases">
        <title>Genome assembly of Pristionchus species.</title>
        <authorList>
            <person name="Yoshida K."/>
            <person name="Sommer R.J."/>
        </authorList>
    </citation>
    <scope>NUCLEOTIDE SEQUENCE [LARGE SCALE GENOMIC DNA]</scope>
    <source>
        <strain evidence="2">RS5460</strain>
    </source>
</reference>
<dbReference type="EMBL" id="BTRK01000003">
    <property type="protein sequence ID" value="GMR41847.1"/>
    <property type="molecule type" value="Genomic_DNA"/>
</dbReference>
<proteinExistence type="predicted"/>
<feature type="non-terminal residue" evidence="1">
    <location>
        <position position="1"/>
    </location>
</feature>
<name>A0AAN4ZP46_9BILA</name>
<evidence type="ECO:0000313" key="2">
    <source>
        <dbReference type="Proteomes" id="UP001328107"/>
    </source>
</evidence>
<evidence type="ECO:0000313" key="1">
    <source>
        <dbReference type="EMBL" id="GMR41847.1"/>
    </source>
</evidence>
<protein>
    <submittedName>
        <fullName evidence="1">Uncharacterized protein</fullName>
    </submittedName>
</protein>
<accession>A0AAN4ZP46</accession>
<feature type="non-terminal residue" evidence="1">
    <location>
        <position position="125"/>
    </location>
</feature>
<sequence length="125" mass="14413">FELSSVSCKYGKWHFLPAVDSVINKRRDLLSLPKTLQINSKTNLVCEGRADYLVCDEPEQDCYAKGSELDSNLCMEAKKNSSGQSIHCEKENFHLVLRKRYYEEGKAENITSIKSEMTCDRRSRR</sequence>
<dbReference type="Proteomes" id="UP001328107">
    <property type="component" value="Unassembled WGS sequence"/>
</dbReference>
<gene>
    <name evidence="1" type="ORF">PMAYCL1PPCAC_12042</name>
</gene>
<keyword evidence="2" id="KW-1185">Reference proteome</keyword>
<dbReference type="AlphaFoldDB" id="A0AAN4ZP46"/>
<organism evidence="1 2">
    <name type="scientific">Pristionchus mayeri</name>
    <dbReference type="NCBI Taxonomy" id="1317129"/>
    <lineage>
        <taxon>Eukaryota</taxon>
        <taxon>Metazoa</taxon>
        <taxon>Ecdysozoa</taxon>
        <taxon>Nematoda</taxon>
        <taxon>Chromadorea</taxon>
        <taxon>Rhabditida</taxon>
        <taxon>Rhabditina</taxon>
        <taxon>Diplogasteromorpha</taxon>
        <taxon>Diplogasteroidea</taxon>
        <taxon>Neodiplogasteridae</taxon>
        <taxon>Pristionchus</taxon>
    </lineage>
</organism>